<name>A0AAV2A038_9ARAC</name>
<reference evidence="1 2" key="1">
    <citation type="submission" date="2024-04" db="EMBL/GenBank/DDBJ databases">
        <authorList>
            <person name="Rising A."/>
            <person name="Reimegard J."/>
            <person name="Sonavane S."/>
            <person name="Akerstrom W."/>
            <person name="Nylinder S."/>
            <person name="Hedman E."/>
            <person name="Kallberg Y."/>
        </authorList>
    </citation>
    <scope>NUCLEOTIDE SEQUENCE [LARGE SCALE GENOMIC DNA]</scope>
</reference>
<dbReference type="EMBL" id="CAXIEN010000091">
    <property type="protein sequence ID" value="CAL1276211.1"/>
    <property type="molecule type" value="Genomic_DNA"/>
</dbReference>
<gene>
    <name evidence="1" type="ORF">LARSCL_LOCUS8507</name>
</gene>
<evidence type="ECO:0000313" key="2">
    <source>
        <dbReference type="Proteomes" id="UP001497382"/>
    </source>
</evidence>
<proteinExistence type="predicted"/>
<dbReference type="Proteomes" id="UP001497382">
    <property type="component" value="Unassembled WGS sequence"/>
</dbReference>
<feature type="non-terminal residue" evidence="1">
    <location>
        <position position="39"/>
    </location>
</feature>
<protein>
    <submittedName>
        <fullName evidence="1">Uncharacterized protein</fullName>
    </submittedName>
</protein>
<comment type="caution">
    <text evidence="1">The sequence shown here is derived from an EMBL/GenBank/DDBJ whole genome shotgun (WGS) entry which is preliminary data.</text>
</comment>
<accession>A0AAV2A038</accession>
<keyword evidence="2" id="KW-1185">Reference proteome</keyword>
<evidence type="ECO:0000313" key="1">
    <source>
        <dbReference type="EMBL" id="CAL1276211.1"/>
    </source>
</evidence>
<dbReference type="AlphaFoldDB" id="A0AAV2A038"/>
<sequence length="39" mass="4522">MPTLTSLQCEMGSGRDVDSHFFSIYCLNHYWIHISNGFN</sequence>
<organism evidence="1 2">
    <name type="scientific">Larinioides sclopetarius</name>
    <dbReference type="NCBI Taxonomy" id="280406"/>
    <lineage>
        <taxon>Eukaryota</taxon>
        <taxon>Metazoa</taxon>
        <taxon>Ecdysozoa</taxon>
        <taxon>Arthropoda</taxon>
        <taxon>Chelicerata</taxon>
        <taxon>Arachnida</taxon>
        <taxon>Araneae</taxon>
        <taxon>Araneomorphae</taxon>
        <taxon>Entelegynae</taxon>
        <taxon>Araneoidea</taxon>
        <taxon>Araneidae</taxon>
        <taxon>Larinioides</taxon>
    </lineage>
</organism>